<proteinExistence type="predicted"/>
<sequence length="90" mass="10664">MKSQKEQITYPNLPLAIYREIAAHLRQIKDINTELIPQKSQQFDYAQSQVDSLHIHYRVNFDSSEKQQVKAILDYYAQRYGAYERNVLDS</sequence>
<dbReference type="RefSeq" id="WP_124974274.1">
    <property type="nucleotide sequence ID" value="NZ_BDQK01000001.1"/>
</dbReference>
<dbReference type="Proteomes" id="UP000287247">
    <property type="component" value="Unassembled WGS sequence"/>
</dbReference>
<name>A0A401IBM1_APHSA</name>
<comment type="caution">
    <text evidence="1">The sequence shown here is derived from an EMBL/GenBank/DDBJ whole genome shotgun (WGS) entry which is preliminary data.</text>
</comment>
<evidence type="ECO:0000313" key="1">
    <source>
        <dbReference type="EMBL" id="GBF78673.1"/>
    </source>
</evidence>
<gene>
    <name evidence="1" type="ORF">AsFPU1_0062</name>
</gene>
<reference evidence="2" key="1">
    <citation type="submission" date="2017-05" db="EMBL/GenBank/DDBJ databases">
        <title>Physiological properties and genetic analysis related to exopolysaccharide production of fresh-water unicellular cyanobacterium Aphanothece sacrum, Suizenji Nori, that has been cultured as a food source in Japan.</title>
        <authorList>
            <person name="Kanesaki Y."/>
            <person name="Yoshikawa S."/>
            <person name="Ohki K."/>
        </authorList>
    </citation>
    <scope>NUCLEOTIDE SEQUENCE [LARGE SCALE GENOMIC DNA]</scope>
    <source>
        <strain evidence="2">FPU1</strain>
    </source>
</reference>
<dbReference type="EMBL" id="BDQK01000001">
    <property type="protein sequence ID" value="GBF78673.1"/>
    <property type="molecule type" value="Genomic_DNA"/>
</dbReference>
<organism evidence="1 2">
    <name type="scientific">Aphanothece sacrum FPU1</name>
    <dbReference type="NCBI Taxonomy" id="1920663"/>
    <lineage>
        <taxon>Bacteria</taxon>
        <taxon>Bacillati</taxon>
        <taxon>Cyanobacteriota</taxon>
        <taxon>Cyanophyceae</taxon>
        <taxon>Oscillatoriophycideae</taxon>
        <taxon>Chroococcales</taxon>
        <taxon>Aphanothecaceae</taxon>
        <taxon>Aphanothece</taxon>
    </lineage>
</organism>
<protein>
    <submittedName>
        <fullName evidence="1">3-ketoacyl-ACP reductase</fullName>
    </submittedName>
</protein>
<accession>A0A401IBM1</accession>
<dbReference type="AlphaFoldDB" id="A0A401IBM1"/>
<evidence type="ECO:0000313" key="2">
    <source>
        <dbReference type="Proteomes" id="UP000287247"/>
    </source>
</evidence>
<dbReference type="OrthoDB" id="514866at2"/>
<keyword evidence="2" id="KW-1185">Reference proteome</keyword>